<reference evidence="4" key="1">
    <citation type="journal article" date="2018" name="Nat. Microbiol.">
        <title>Leveraging single-cell genomics to expand the fungal tree of life.</title>
        <authorList>
            <person name="Ahrendt S.R."/>
            <person name="Quandt C.A."/>
            <person name="Ciobanu D."/>
            <person name="Clum A."/>
            <person name="Salamov A."/>
            <person name="Andreopoulos B."/>
            <person name="Cheng J.F."/>
            <person name="Woyke T."/>
            <person name="Pelin A."/>
            <person name="Henrissat B."/>
            <person name="Reynolds N.K."/>
            <person name="Benny G.L."/>
            <person name="Smith M.E."/>
            <person name="James T.Y."/>
            <person name="Grigoriev I.V."/>
        </authorList>
    </citation>
    <scope>NUCLEOTIDE SEQUENCE [LARGE SCALE GENOMIC DNA]</scope>
    <source>
        <strain evidence="4">RSA 468</strain>
    </source>
</reference>
<feature type="chain" id="PRO_5020239209" evidence="2">
    <location>
        <begin position="22"/>
        <end position="167"/>
    </location>
</feature>
<dbReference type="AlphaFoldDB" id="A0A4P9ZXB8"/>
<keyword evidence="4" id="KW-1185">Reference proteome</keyword>
<accession>A0A4P9ZXB8</accession>
<gene>
    <name evidence="3" type="ORF">BJ085DRAFT_31111</name>
</gene>
<dbReference type="EMBL" id="ML002380">
    <property type="protein sequence ID" value="RKP38316.1"/>
    <property type="molecule type" value="Genomic_DNA"/>
</dbReference>
<organism evidence="3 4">
    <name type="scientific">Dimargaris cristalligena</name>
    <dbReference type="NCBI Taxonomy" id="215637"/>
    <lineage>
        <taxon>Eukaryota</taxon>
        <taxon>Fungi</taxon>
        <taxon>Fungi incertae sedis</taxon>
        <taxon>Zoopagomycota</taxon>
        <taxon>Kickxellomycotina</taxon>
        <taxon>Dimargaritomycetes</taxon>
        <taxon>Dimargaritales</taxon>
        <taxon>Dimargaritaceae</taxon>
        <taxon>Dimargaris</taxon>
    </lineage>
</organism>
<feature type="region of interest" description="Disordered" evidence="1">
    <location>
        <begin position="51"/>
        <end position="84"/>
    </location>
</feature>
<proteinExistence type="predicted"/>
<name>A0A4P9ZXB8_9FUNG</name>
<dbReference type="Proteomes" id="UP000268162">
    <property type="component" value="Unassembled WGS sequence"/>
</dbReference>
<sequence length="167" mass="18322">MQLLFGCVSFVSLVLVRSIIGFPAVPGEWQGGDTNRGSIYYDALEDPALASGSPVGVRKHTSPHREPSIRTLDSSVSRDKPTTPVPIVGQITDSTTDQFANARVTVGVSHRQWLGTNPADKDLDHSLTDHTDSDDNDTADWWWDNNAFVQEGTPGDWIRVEYPSTVN</sequence>
<feature type="region of interest" description="Disordered" evidence="1">
    <location>
        <begin position="115"/>
        <end position="137"/>
    </location>
</feature>
<evidence type="ECO:0000313" key="4">
    <source>
        <dbReference type="Proteomes" id="UP000268162"/>
    </source>
</evidence>
<feature type="compositionally biased region" description="Basic and acidic residues" evidence="1">
    <location>
        <begin position="119"/>
        <end position="133"/>
    </location>
</feature>
<feature type="signal peptide" evidence="2">
    <location>
        <begin position="1"/>
        <end position="21"/>
    </location>
</feature>
<evidence type="ECO:0000256" key="2">
    <source>
        <dbReference type="SAM" id="SignalP"/>
    </source>
</evidence>
<evidence type="ECO:0000256" key="1">
    <source>
        <dbReference type="SAM" id="MobiDB-lite"/>
    </source>
</evidence>
<evidence type="ECO:0000313" key="3">
    <source>
        <dbReference type="EMBL" id="RKP38316.1"/>
    </source>
</evidence>
<protein>
    <submittedName>
        <fullName evidence="3">Uncharacterized protein</fullName>
    </submittedName>
</protein>
<keyword evidence="2" id="KW-0732">Signal</keyword>